<gene>
    <name evidence="3" type="ORF">SAMN05660236_2553</name>
</gene>
<dbReference type="STRING" id="688867.SAMN05660236_2553"/>
<dbReference type="PROSITE" id="PS50110">
    <property type="entry name" value="RESPONSE_REGULATORY"/>
    <property type="match status" value="1"/>
</dbReference>
<dbReference type="EMBL" id="FUZU01000001">
    <property type="protein sequence ID" value="SKC66585.1"/>
    <property type="molecule type" value="Genomic_DNA"/>
</dbReference>
<name>A0A1T5KSX5_9BACT</name>
<reference evidence="3 4" key="1">
    <citation type="submission" date="2017-02" db="EMBL/GenBank/DDBJ databases">
        <authorList>
            <person name="Peterson S.W."/>
        </authorList>
    </citation>
    <scope>NUCLEOTIDE SEQUENCE [LARGE SCALE GENOMIC DNA]</scope>
    <source>
        <strain evidence="3 4">DSM 25262</strain>
    </source>
</reference>
<keyword evidence="1" id="KW-0597">Phosphoprotein</keyword>
<accession>A0A1T5KSX5</accession>
<evidence type="ECO:0000259" key="2">
    <source>
        <dbReference type="PROSITE" id="PS50110"/>
    </source>
</evidence>
<dbReference type="Pfam" id="PF00072">
    <property type="entry name" value="Response_reg"/>
    <property type="match status" value="1"/>
</dbReference>
<dbReference type="SMART" id="SM00448">
    <property type="entry name" value="REC"/>
    <property type="match status" value="1"/>
</dbReference>
<dbReference type="RefSeq" id="WP_079686995.1">
    <property type="nucleotide sequence ID" value="NZ_FUZU01000001.1"/>
</dbReference>
<dbReference type="InterPro" id="IPR001789">
    <property type="entry name" value="Sig_transdc_resp-reg_receiver"/>
</dbReference>
<evidence type="ECO:0000256" key="1">
    <source>
        <dbReference type="PROSITE-ProRule" id="PRU00169"/>
    </source>
</evidence>
<keyword evidence="4" id="KW-1185">Reference proteome</keyword>
<organism evidence="3 4">
    <name type="scientific">Ohtaekwangia koreensis</name>
    <dbReference type="NCBI Taxonomy" id="688867"/>
    <lineage>
        <taxon>Bacteria</taxon>
        <taxon>Pseudomonadati</taxon>
        <taxon>Bacteroidota</taxon>
        <taxon>Cytophagia</taxon>
        <taxon>Cytophagales</taxon>
        <taxon>Fulvivirgaceae</taxon>
        <taxon>Ohtaekwangia</taxon>
    </lineage>
</organism>
<protein>
    <submittedName>
        <fullName evidence="3">Response regulator receiver domain-containing protein</fullName>
    </submittedName>
</protein>
<feature type="modified residue" description="4-aspartylphosphate" evidence="1">
    <location>
        <position position="50"/>
    </location>
</feature>
<feature type="domain" description="Response regulatory" evidence="2">
    <location>
        <begin position="2"/>
        <end position="116"/>
    </location>
</feature>
<dbReference type="SUPFAM" id="SSF52172">
    <property type="entry name" value="CheY-like"/>
    <property type="match status" value="1"/>
</dbReference>
<dbReference type="Gene3D" id="3.40.50.2300">
    <property type="match status" value="1"/>
</dbReference>
<dbReference type="AlphaFoldDB" id="A0A1T5KSX5"/>
<dbReference type="Proteomes" id="UP000190961">
    <property type="component" value="Unassembled WGS sequence"/>
</dbReference>
<sequence length="116" mass="13385">MKILLIDDEELDVFISQKLLSLEFDTTGVSSYEQGLQWAKENHFDVVLIDYYLNKGKLGKELLKELLALKGPVFKPYLLTNYVDGHEYEGLKKDGFLAIIEKPLTLEKFKMNLQLS</sequence>
<evidence type="ECO:0000313" key="4">
    <source>
        <dbReference type="Proteomes" id="UP000190961"/>
    </source>
</evidence>
<dbReference type="OrthoDB" id="795853at2"/>
<dbReference type="GO" id="GO:0000160">
    <property type="term" value="P:phosphorelay signal transduction system"/>
    <property type="evidence" value="ECO:0007669"/>
    <property type="project" value="InterPro"/>
</dbReference>
<dbReference type="InterPro" id="IPR011006">
    <property type="entry name" value="CheY-like_superfamily"/>
</dbReference>
<evidence type="ECO:0000313" key="3">
    <source>
        <dbReference type="EMBL" id="SKC66585.1"/>
    </source>
</evidence>
<proteinExistence type="predicted"/>